<name>A0A917SCD7_9ACTN</name>
<evidence type="ECO:0000313" key="2">
    <source>
        <dbReference type="EMBL" id="GGL67788.1"/>
    </source>
</evidence>
<feature type="domain" description="Aminoglycoside phosphotransferase" evidence="1">
    <location>
        <begin position="20"/>
        <end position="254"/>
    </location>
</feature>
<reference evidence="2" key="2">
    <citation type="submission" date="2020-09" db="EMBL/GenBank/DDBJ databases">
        <authorList>
            <person name="Sun Q."/>
            <person name="Zhou Y."/>
        </authorList>
    </citation>
    <scope>NUCLEOTIDE SEQUENCE</scope>
    <source>
        <strain evidence="2">CGMCC 4.7306</strain>
    </source>
</reference>
<dbReference type="InterPro" id="IPR002575">
    <property type="entry name" value="Aminoglycoside_PTrfase"/>
</dbReference>
<proteinExistence type="predicted"/>
<dbReference type="SUPFAM" id="SSF56112">
    <property type="entry name" value="Protein kinase-like (PK-like)"/>
    <property type="match status" value="1"/>
</dbReference>
<dbReference type="RefSeq" id="WP_188895969.1">
    <property type="nucleotide sequence ID" value="NZ_BMMZ01000006.1"/>
</dbReference>
<dbReference type="InterPro" id="IPR011009">
    <property type="entry name" value="Kinase-like_dom_sf"/>
</dbReference>
<protein>
    <recommendedName>
        <fullName evidence="1">Aminoglycoside phosphotransferase domain-containing protein</fullName>
    </recommendedName>
</protein>
<dbReference type="AlphaFoldDB" id="A0A917SCD7"/>
<organism evidence="2 3">
    <name type="scientific">Microlunatus endophyticus</name>
    <dbReference type="NCBI Taxonomy" id="1716077"/>
    <lineage>
        <taxon>Bacteria</taxon>
        <taxon>Bacillati</taxon>
        <taxon>Actinomycetota</taxon>
        <taxon>Actinomycetes</taxon>
        <taxon>Propionibacteriales</taxon>
        <taxon>Propionibacteriaceae</taxon>
        <taxon>Microlunatus</taxon>
    </lineage>
</organism>
<accession>A0A917SCD7</accession>
<keyword evidence="3" id="KW-1185">Reference proteome</keyword>
<reference evidence="2" key="1">
    <citation type="journal article" date="2014" name="Int. J. Syst. Evol. Microbiol.">
        <title>Complete genome sequence of Corynebacterium casei LMG S-19264T (=DSM 44701T), isolated from a smear-ripened cheese.</title>
        <authorList>
            <consortium name="US DOE Joint Genome Institute (JGI-PGF)"/>
            <person name="Walter F."/>
            <person name="Albersmeier A."/>
            <person name="Kalinowski J."/>
            <person name="Ruckert C."/>
        </authorList>
    </citation>
    <scope>NUCLEOTIDE SEQUENCE</scope>
    <source>
        <strain evidence="2">CGMCC 4.7306</strain>
    </source>
</reference>
<dbReference type="EMBL" id="BMMZ01000006">
    <property type="protein sequence ID" value="GGL67788.1"/>
    <property type="molecule type" value="Genomic_DNA"/>
</dbReference>
<dbReference type="Proteomes" id="UP000613840">
    <property type="component" value="Unassembled WGS sequence"/>
</dbReference>
<evidence type="ECO:0000259" key="1">
    <source>
        <dbReference type="Pfam" id="PF01636"/>
    </source>
</evidence>
<sequence>MLDEVLVAFGLPGKIISSERVGRAWSNRVFHVCTGEGEYAIKQLLNPWNQPDWLGWLQEAAEFELKAFAAGVSMPRPITAPDGSVFVETRSETFRAHDWSPGDPCRDGPVDGDTARSVGADLARIHALHHLPNRTDVFPTLTRGNIDGWDELILRLSRHDQDLARRAAAVSPVVRRIGALLDRSVTDFSAQPMSHGDVDQKNLILTSAGPVLCDWDVASPWPPRQELARTALSLAGWKVPAVARAVIAGYQAAGGEGYQIVPEDLGVDVSVGLDWTVLCLERAAGLRDDGEQRRREAYESVPGQLAGLSARLDLIGNIETWLRS</sequence>
<gene>
    <name evidence="2" type="ORF">GCM10011575_27900</name>
</gene>
<comment type="caution">
    <text evidence="2">The sequence shown here is derived from an EMBL/GenBank/DDBJ whole genome shotgun (WGS) entry which is preliminary data.</text>
</comment>
<dbReference type="Pfam" id="PF01636">
    <property type="entry name" value="APH"/>
    <property type="match status" value="1"/>
</dbReference>
<evidence type="ECO:0000313" key="3">
    <source>
        <dbReference type="Proteomes" id="UP000613840"/>
    </source>
</evidence>